<dbReference type="AlphaFoldDB" id="A0A167AHM3"/>
<dbReference type="InterPro" id="IPR015005">
    <property type="entry name" value="DUF1854"/>
</dbReference>
<keyword evidence="3" id="KW-1185">Reference proteome</keyword>
<evidence type="ECO:0000313" key="3">
    <source>
        <dbReference type="Proteomes" id="UP000077134"/>
    </source>
</evidence>
<gene>
    <name evidence="2" type="ORF">PNBC_20945</name>
</gene>
<proteinExistence type="predicted"/>
<sequence>MIELMRNAVGTLEMNKDGKHYSGVKLIRIFPLTMPSQYISVRSEADVEITIIEDLSGLEEKSRNEAEQELQRYYVVPTIVNIISLKRDSKEWLWEINTNYGRISFRMNEMVENLHPMSPISWLLTSTDGRRFIISDIEKLDEGSRKLWAKLH</sequence>
<dbReference type="RefSeq" id="WP_068661377.1">
    <property type="nucleotide sequence ID" value="NZ_CP017770.1"/>
</dbReference>
<dbReference type="EMBL" id="LSFN01000044">
    <property type="protein sequence ID" value="OAB71031.1"/>
    <property type="molecule type" value="Genomic_DNA"/>
</dbReference>
<dbReference type="OrthoDB" id="2597073at2"/>
<protein>
    <recommendedName>
        <fullName evidence="1">DUF1854 domain-containing protein</fullName>
    </recommendedName>
</protein>
<feature type="domain" description="DUF1854" evidence="1">
    <location>
        <begin position="21"/>
        <end position="148"/>
    </location>
</feature>
<evidence type="ECO:0000259" key="1">
    <source>
        <dbReference type="Pfam" id="PF08909"/>
    </source>
</evidence>
<dbReference type="STRING" id="1763538.LPB68_08795"/>
<evidence type="ECO:0000313" key="2">
    <source>
        <dbReference type="EMBL" id="OAB71031.1"/>
    </source>
</evidence>
<reference evidence="2 3" key="1">
    <citation type="submission" date="2016-02" db="EMBL/GenBank/DDBJ databases">
        <title>Paenibacillus sp. LPB0068, isolated from Crassostrea gigas.</title>
        <authorList>
            <person name="Shin S.-K."/>
            <person name="Yi H."/>
        </authorList>
    </citation>
    <scope>NUCLEOTIDE SEQUENCE [LARGE SCALE GENOMIC DNA]</scope>
    <source>
        <strain evidence="2 3">LPB0068</strain>
    </source>
</reference>
<dbReference type="KEGG" id="pcx:LPB68_08795"/>
<name>A0A167AHM3_9BACL</name>
<comment type="caution">
    <text evidence="2">The sequence shown here is derived from an EMBL/GenBank/DDBJ whole genome shotgun (WGS) entry which is preliminary data.</text>
</comment>
<organism evidence="2 3">
    <name type="scientific">Paenibacillus crassostreae</name>
    <dbReference type="NCBI Taxonomy" id="1763538"/>
    <lineage>
        <taxon>Bacteria</taxon>
        <taxon>Bacillati</taxon>
        <taxon>Bacillota</taxon>
        <taxon>Bacilli</taxon>
        <taxon>Bacillales</taxon>
        <taxon>Paenibacillaceae</taxon>
        <taxon>Paenibacillus</taxon>
    </lineage>
</organism>
<accession>A0A167AHM3</accession>
<dbReference type="Proteomes" id="UP000077134">
    <property type="component" value="Unassembled WGS sequence"/>
</dbReference>
<dbReference type="Pfam" id="PF08909">
    <property type="entry name" value="DUF1854"/>
    <property type="match status" value="1"/>
</dbReference>